<evidence type="ECO:0000256" key="1">
    <source>
        <dbReference type="SAM" id="MobiDB-lite"/>
    </source>
</evidence>
<reference evidence="2" key="1">
    <citation type="submission" date="2023-06" db="EMBL/GenBank/DDBJ databases">
        <authorList>
            <person name="Delattre M."/>
        </authorList>
    </citation>
    <scope>NUCLEOTIDE SEQUENCE</scope>
    <source>
        <strain evidence="2">AF72</strain>
    </source>
</reference>
<feature type="compositionally biased region" description="Basic and acidic residues" evidence="1">
    <location>
        <begin position="122"/>
        <end position="146"/>
    </location>
</feature>
<dbReference type="Proteomes" id="UP001177023">
    <property type="component" value="Unassembled WGS sequence"/>
</dbReference>
<protein>
    <submittedName>
        <fullName evidence="2">Uncharacterized protein</fullName>
    </submittedName>
</protein>
<gene>
    <name evidence="2" type="ORF">MSPICULIGERA_LOCUS21855</name>
</gene>
<proteinExistence type="predicted"/>
<organism evidence="2 3">
    <name type="scientific">Mesorhabditis spiculigera</name>
    <dbReference type="NCBI Taxonomy" id="96644"/>
    <lineage>
        <taxon>Eukaryota</taxon>
        <taxon>Metazoa</taxon>
        <taxon>Ecdysozoa</taxon>
        <taxon>Nematoda</taxon>
        <taxon>Chromadorea</taxon>
        <taxon>Rhabditida</taxon>
        <taxon>Rhabditina</taxon>
        <taxon>Rhabditomorpha</taxon>
        <taxon>Rhabditoidea</taxon>
        <taxon>Rhabditidae</taxon>
        <taxon>Mesorhabditinae</taxon>
        <taxon>Mesorhabditis</taxon>
    </lineage>
</organism>
<feature type="region of interest" description="Disordered" evidence="1">
    <location>
        <begin position="115"/>
        <end position="146"/>
    </location>
</feature>
<dbReference type="EMBL" id="CATQJA010002665">
    <property type="protein sequence ID" value="CAJ0583786.1"/>
    <property type="molecule type" value="Genomic_DNA"/>
</dbReference>
<keyword evidence="3" id="KW-1185">Reference proteome</keyword>
<evidence type="ECO:0000313" key="2">
    <source>
        <dbReference type="EMBL" id="CAJ0583786.1"/>
    </source>
</evidence>
<evidence type="ECO:0000313" key="3">
    <source>
        <dbReference type="Proteomes" id="UP001177023"/>
    </source>
</evidence>
<feature type="non-terminal residue" evidence="2">
    <location>
        <position position="175"/>
    </location>
</feature>
<feature type="region of interest" description="Disordered" evidence="1">
    <location>
        <begin position="36"/>
        <end position="103"/>
    </location>
</feature>
<accession>A0AA36DAK1</accession>
<dbReference type="AlphaFoldDB" id="A0AA36DAK1"/>
<sequence>MLAPIITKDMDLFPKRNLNGIKNVRSRAQSLTQVSQSRTQSLRVRVAPARPRTSQSVGNLPTAGRSPPKLTASRKTTLNPIEEGVEWRSDDKPATASAGCLPDEAQLRIQQLRGLQGSPDGNLHEGKENNEEPKGKNEKYFQDGKKNRVMRWITNAFRSRSRSDSGDEAMSTNSS</sequence>
<name>A0AA36DAK1_9BILA</name>
<comment type="caution">
    <text evidence="2">The sequence shown here is derived from an EMBL/GenBank/DDBJ whole genome shotgun (WGS) entry which is preliminary data.</text>
</comment>